<gene>
    <name evidence="2" type="ORF">JYK14_24530</name>
</gene>
<proteinExistence type="predicted"/>
<comment type="caution">
    <text evidence="2">The sequence shown here is derived from an EMBL/GenBank/DDBJ whole genome shotgun (WGS) entry which is preliminary data.</text>
</comment>
<reference evidence="2 3" key="1">
    <citation type="submission" date="2021-12" db="EMBL/GenBank/DDBJ databases">
        <title>Siccirubricoccus leaddurans sp. nov., a high concentration Zn2+ tolerance bacterium.</title>
        <authorList>
            <person name="Cao Y."/>
        </authorList>
    </citation>
    <scope>NUCLEOTIDE SEQUENCE [LARGE SCALE GENOMIC DNA]</scope>
    <source>
        <strain evidence="2 3">KC 17139</strain>
    </source>
</reference>
<keyword evidence="1" id="KW-0175">Coiled coil</keyword>
<keyword evidence="3" id="KW-1185">Reference proteome</keyword>
<dbReference type="RefSeq" id="WP_252955919.1">
    <property type="nucleotide sequence ID" value="NZ_JAFIRR010000185.1"/>
</dbReference>
<dbReference type="Proteomes" id="UP001523392">
    <property type="component" value="Unassembled WGS sequence"/>
</dbReference>
<evidence type="ECO:0000313" key="3">
    <source>
        <dbReference type="Proteomes" id="UP001523392"/>
    </source>
</evidence>
<sequence>MREANKIAAGTMGAVGMLGAAAVSMAMSAAAARREANDVENLAGWVEYWQTRALQAERRLVAERAQAAGSPTLRRAQARVRDLEDRVELLVDENDDLRDRLARLHPQAV</sequence>
<protein>
    <submittedName>
        <fullName evidence="2">Uncharacterized protein</fullName>
    </submittedName>
</protein>
<organism evidence="2 3">
    <name type="scientific">Siccirubricoccus soli</name>
    <dbReference type="NCBI Taxonomy" id="2899147"/>
    <lineage>
        <taxon>Bacteria</taxon>
        <taxon>Pseudomonadati</taxon>
        <taxon>Pseudomonadota</taxon>
        <taxon>Alphaproteobacteria</taxon>
        <taxon>Acetobacterales</taxon>
        <taxon>Roseomonadaceae</taxon>
        <taxon>Siccirubricoccus</taxon>
    </lineage>
</organism>
<evidence type="ECO:0000313" key="2">
    <source>
        <dbReference type="EMBL" id="MCO6419302.1"/>
    </source>
</evidence>
<accession>A0ABT1DBI5</accession>
<name>A0ABT1DBI5_9PROT</name>
<feature type="coiled-coil region" evidence="1">
    <location>
        <begin position="73"/>
        <end position="100"/>
    </location>
</feature>
<dbReference type="EMBL" id="JAFIRR010000185">
    <property type="protein sequence ID" value="MCO6419302.1"/>
    <property type="molecule type" value="Genomic_DNA"/>
</dbReference>
<evidence type="ECO:0000256" key="1">
    <source>
        <dbReference type="SAM" id="Coils"/>
    </source>
</evidence>